<dbReference type="GeneID" id="70214729"/>
<feature type="compositionally biased region" description="Basic and acidic residues" evidence="1">
    <location>
        <begin position="54"/>
        <end position="78"/>
    </location>
</feature>
<evidence type="ECO:0000313" key="3">
    <source>
        <dbReference type="Proteomes" id="UP000720189"/>
    </source>
</evidence>
<comment type="caution">
    <text evidence="2">The sequence shown here is derived from an EMBL/GenBank/DDBJ whole genome shotgun (WGS) entry which is preliminary data.</text>
</comment>
<dbReference type="EMBL" id="JAGMUX010000014">
    <property type="protein sequence ID" value="KAH7240379.1"/>
    <property type="molecule type" value="Genomic_DNA"/>
</dbReference>
<dbReference type="Proteomes" id="UP000720189">
    <property type="component" value="Unassembled WGS sequence"/>
</dbReference>
<sequence length="78" mass="9415">MCFYDLVVWKCGYWRWGKFRERCHKEYRTGETCGNETCVRAPKSTNDLQPMQSNHKEKQHDRKDSRKDGKASEMELLR</sequence>
<gene>
    <name evidence="2" type="ORF">BKA55DRAFT_119558</name>
</gene>
<feature type="compositionally biased region" description="Polar residues" evidence="1">
    <location>
        <begin position="43"/>
        <end position="53"/>
    </location>
</feature>
<dbReference type="RefSeq" id="XP_046046173.1">
    <property type="nucleotide sequence ID" value="XM_046184775.1"/>
</dbReference>
<dbReference type="OrthoDB" id="5015991at2759"/>
<evidence type="ECO:0000313" key="2">
    <source>
        <dbReference type="EMBL" id="KAH7240379.1"/>
    </source>
</evidence>
<feature type="region of interest" description="Disordered" evidence="1">
    <location>
        <begin position="41"/>
        <end position="78"/>
    </location>
</feature>
<keyword evidence="3" id="KW-1185">Reference proteome</keyword>
<dbReference type="AlphaFoldDB" id="A0A9P9GIW7"/>
<name>A0A9P9GIW7_FUSRE</name>
<organism evidence="2 3">
    <name type="scientific">Fusarium redolens</name>
    <dbReference type="NCBI Taxonomy" id="48865"/>
    <lineage>
        <taxon>Eukaryota</taxon>
        <taxon>Fungi</taxon>
        <taxon>Dikarya</taxon>
        <taxon>Ascomycota</taxon>
        <taxon>Pezizomycotina</taxon>
        <taxon>Sordariomycetes</taxon>
        <taxon>Hypocreomycetidae</taxon>
        <taxon>Hypocreales</taxon>
        <taxon>Nectriaceae</taxon>
        <taxon>Fusarium</taxon>
        <taxon>Fusarium redolens species complex</taxon>
    </lineage>
</organism>
<reference evidence="2" key="1">
    <citation type="journal article" date="2021" name="Nat. Commun.">
        <title>Genetic determinants of endophytism in the Arabidopsis root mycobiome.</title>
        <authorList>
            <person name="Mesny F."/>
            <person name="Miyauchi S."/>
            <person name="Thiergart T."/>
            <person name="Pickel B."/>
            <person name="Atanasova L."/>
            <person name="Karlsson M."/>
            <person name="Huettel B."/>
            <person name="Barry K.W."/>
            <person name="Haridas S."/>
            <person name="Chen C."/>
            <person name="Bauer D."/>
            <person name="Andreopoulos W."/>
            <person name="Pangilinan J."/>
            <person name="LaButti K."/>
            <person name="Riley R."/>
            <person name="Lipzen A."/>
            <person name="Clum A."/>
            <person name="Drula E."/>
            <person name="Henrissat B."/>
            <person name="Kohler A."/>
            <person name="Grigoriev I.V."/>
            <person name="Martin F.M."/>
            <person name="Hacquard S."/>
        </authorList>
    </citation>
    <scope>NUCLEOTIDE SEQUENCE</scope>
    <source>
        <strain evidence="2">MPI-CAGE-AT-0023</strain>
    </source>
</reference>
<protein>
    <submittedName>
        <fullName evidence="2">Uncharacterized protein</fullName>
    </submittedName>
</protein>
<evidence type="ECO:0000256" key="1">
    <source>
        <dbReference type="SAM" id="MobiDB-lite"/>
    </source>
</evidence>
<accession>A0A9P9GIW7</accession>
<proteinExistence type="predicted"/>